<dbReference type="Gene3D" id="3.40.50.620">
    <property type="entry name" value="HUPs"/>
    <property type="match status" value="1"/>
</dbReference>
<dbReference type="NCBIfam" id="TIGR00435">
    <property type="entry name" value="cysS"/>
    <property type="match status" value="1"/>
</dbReference>
<sequence>MLQLFNTLNRKIEDLKPLTEKEIGIYSCGPTVYWNQHIGHMYAYVHWDILVRLLRLEGYKVKWVMNITDVGHMTSDSDTGEDKMEKGAKREGITVWQIADKYIEQFYGSLDLLNIKKPDILCRATDHIKDIIDLIGKIEKNGFTYRTKTGIVFDTAKFPDYKEFAKLELNKQEAGSRVEIDPEKRQPWDFLLWVTNQPNHIMQWSSPWGRGFPGWHIECTAMSVKFLGETFDIHTGGVEHIPVHHTNEIAQGYGAFRHMTARFWLHNCWLLIEGEKMSKSLGNNVLVTDLMQKGFSPMALRYLILNSHYRQGMNFTFQALEGARNALNNLASYLIDLKDQTKKGDRSCLSLEKMEKVDKFKIDFYNALFDDLNVPSALAILWQAVKSNIPASDKLDLIYLFDEILGLRLAKVEAGKEKVIPAEIQSLAKKREELRTQKKFKEADFLRQEIEKKGYQIEDISSGSVIKPR</sequence>
<dbReference type="InterPro" id="IPR024909">
    <property type="entry name" value="Cys-tRNA/MSH_ligase"/>
</dbReference>
<dbReference type="GO" id="GO:0005829">
    <property type="term" value="C:cytosol"/>
    <property type="evidence" value="ECO:0007669"/>
    <property type="project" value="TreeGrafter"/>
</dbReference>
<dbReference type="PANTHER" id="PTHR10890">
    <property type="entry name" value="CYSTEINYL-TRNA SYNTHETASE"/>
    <property type="match status" value="1"/>
</dbReference>
<dbReference type="InterPro" id="IPR015803">
    <property type="entry name" value="Cys-tRNA-ligase"/>
</dbReference>
<keyword evidence="6 9" id="KW-0067">ATP-binding</keyword>
<dbReference type="SUPFAM" id="SSF52374">
    <property type="entry name" value="Nucleotidylyl transferase"/>
    <property type="match status" value="1"/>
</dbReference>
<feature type="domain" description="tRNA synthetases class I catalytic" evidence="10">
    <location>
        <begin position="16"/>
        <end position="324"/>
    </location>
</feature>
<dbReference type="InterPro" id="IPR032678">
    <property type="entry name" value="tRNA-synt_1_cat_dom"/>
</dbReference>
<evidence type="ECO:0000256" key="8">
    <source>
        <dbReference type="ARBA" id="ARBA00023146"/>
    </source>
</evidence>
<feature type="binding site" evidence="9">
    <location>
        <position position="248"/>
    </location>
    <ligand>
        <name>Zn(2+)</name>
        <dbReference type="ChEBI" id="CHEBI:29105"/>
    </ligand>
</feature>
<dbReference type="GO" id="GO:0004817">
    <property type="term" value="F:cysteine-tRNA ligase activity"/>
    <property type="evidence" value="ECO:0007669"/>
    <property type="project" value="UniProtKB-UniRule"/>
</dbReference>
<evidence type="ECO:0000256" key="6">
    <source>
        <dbReference type="ARBA" id="ARBA00022840"/>
    </source>
</evidence>
<evidence type="ECO:0000256" key="7">
    <source>
        <dbReference type="ARBA" id="ARBA00022917"/>
    </source>
</evidence>
<feature type="short sequence motif" description="'KMSKS' region" evidence="9">
    <location>
        <begin position="276"/>
        <end position="280"/>
    </location>
</feature>
<comment type="similarity">
    <text evidence="9">Belongs to the class-I aminoacyl-tRNA synthetase family.</text>
</comment>
<dbReference type="PANTHER" id="PTHR10890:SF3">
    <property type="entry name" value="CYSTEINE--TRNA LIGASE, CYTOPLASMIC"/>
    <property type="match status" value="1"/>
</dbReference>
<organism evidence="11 12">
    <name type="scientific">Candidatus Gottesmanbacteria bacterium RBG_13_37_7</name>
    <dbReference type="NCBI Taxonomy" id="1798369"/>
    <lineage>
        <taxon>Bacteria</taxon>
        <taxon>Candidatus Gottesmaniibacteriota</taxon>
    </lineage>
</organism>
<dbReference type="InterPro" id="IPR009080">
    <property type="entry name" value="tRNAsynth_Ia_anticodon-bd"/>
</dbReference>
<evidence type="ECO:0000259" key="10">
    <source>
        <dbReference type="Pfam" id="PF01406"/>
    </source>
</evidence>
<comment type="subunit">
    <text evidence="1 9">Monomer.</text>
</comment>
<feature type="binding site" evidence="9">
    <location>
        <position position="28"/>
    </location>
    <ligand>
        <name>Zn(2+)</name>
        <dbReference type="ChEBI" id="CHEBI:29105"/>
    </ligand>
</feature>
<keyword evidence="7 9" id="KW-0648">Protein biosynthesis</keyword>
<evidence type="ECO:0000256" key="3">
    <source>
        <dbReference type="ARBA" id="ARBA00022723"/>
    </source>
</evidence>
<dbReference type="EC" id="6.1.1.16" evidence="9"/>
<feature type="short sequence motif" description="'HIGH' region" evidence="9">
    <location>
        <begin position="30"/>
        <end position="40"/>
    </location>
</feature>
<name>A0A1F5YK85_9BACT</name>
<dbReference type="GO" id="GO:0008270">
    <property type="term" value="F:zinc ion binding"/>
    <property type="evidence" value="ECO:0007669"/>
    <property type="project" value="UniProtKB-UniRule"/>
</dbReference>
<dbReference type="HAMAP" id="MF_00041">
    <property type="entry name" value="Cys_tRNA_synth"/>
    <property type="match status" value="1"/>
</dbReference>
<keyword evidence="8 9" id="KW-0030">Aminoacyl-tRNA synthetase</keyword>
<keyword evidence="2 9" id="KW-0436">Ligase</keyword>
<keyword evidence="3 9" id="KW-0479">Metal-binding</keyword>
<comment type="caution">
    <text evidence="11">The sequence shown here is derived from an EMBL/GenBank/DDBJ whole genome shotgun (WGS) entry which is preliminary data.</text>
</comment>
<dbReference type="Proteomes" id="UP000178230">
    <property type="component" value="Unassembled WGS sequence"/>
</dbReference>
<evidence type="ECO:0000256" key="2">
    <source>
        <dbReference type="ARBA" id="ARBA00022598"/>
    </source>
</evidence>
<dbReference type="Pfam" id="PF01406">
    <property type="entry name" value="tRNA-synt_1e"/>
    <property type="match status" value="1"/>
</dbReference>
<keyword evidence="9" id="KW-0963">Cytoplasm</keyword>
<dbReference type="Gene3D" id="1.20.120.1910">
    <property type="entry name" value="Cysteine-tRNA ligase, C-terminal anti-codon recognition domain"/>
    <property type="match status" value="1"/>
</dbReference>
<comment type="subcellular location">
    <subcellularLocation>
        <location evidence="9">Cytoplasm</location>
    </subcellularLocation>
</comment>
<dbReference type="GO" id="GO:0005524">
    <property type="term" value="F:ATP binding"/>
    <property type="evidence" value="ECO:0007669"/>
    <property type="project" value="UniProtKB-UniRule"/>
</dbReference>
<feature type="binding site" evidence="9">
    <location>
        <position position="219"/>
    </location>
    <ligand>
        <name>Zn(2+)</name>
        <dbReference type="ChEBI" id="CHEBI:29105"/>
    </ligand>
</feature>
<dbReference type="GO" id="GO:0006423">
    <property type="term" value="P:cysteinyl-tRNA aminoacylation"/>
    <property type="evidence" value="ECO:0007669"/>
    <property type="project" value="UniProtKB-UniRule"/>
</dbReference>
<keyword evidence="5 9" id="KW-0862">Zinc</keyword>
<protein>
    <recommendedName>
        <fullName evidence="9">Cysteine--tRNA ligase</fullName>
        <ecNumber evidence="9">6.1.1.16</ecNumber>
    </recommendedName>
    <alternativeName>
        <fullName evidence="9">Cysteinyl-tRNA synthetase</fullName>
        <shortName evidence="9">CysRS</shortName>
    </alternativeName>
</protein>
<comment type="cofactor">
    <cofactor evidence="9">
        <name>Zn(2+)</name>
        <dbReference type="ChEBI" id="CHEBI:29105"/>
    </cofactor>
    <text evidence="9">Binds 1 zinc ion per subunit.</text>
</comment>
<dbReference type="InterPro" id="IPR014729">
    <property type="entry name" value="Rossmann-like_a/b/a_fold"/>
</dbReference>
<dbReference type="SUPFAM" id="SSF47323">
    <property type="entry name" value="Anticodon-binding domain of a subclass of class I aminoacyl-tRNA synthetases"/>
    <property type="match status" value="1"/>
</dbReference>
<evidence type="ECO:0000256" key="1">
    <source>
        <dbReference type="ARBA" id="ARBA00011245"/>
    </source>
</evidence>
<feature type="binding site" evidence="9">
    <location>
        <position position="279"/>
    </location>
    <ligand>
        <name>ATP</name>
        <dbReference type="ChEBI" id="CHEBI:30616"/>
    </ligand>
</feature>
<evidence type="ECO:0000313" key="11">
    <source>
        <dbReference type="EMBL" id="OGG00483.1"/>
    </source>
</evidence>
<dbReference type="AlphaFoldDB" id="A0A1F5YK85"/>
<gene>
    <name evidence="9" type="primary">cysS</name>
    <name evidence="11" type="ORF">A2Y99_02720</name>
</gene>
<feature type="binding site" evidence="9">
    <location>
        <position position="244"/>
    </location>
    <ligand>
        <name>Zn(2+)</name>
        <dbReference type="ChEBI" id="CHEBI:29105"/>
    </ligand>
</feature>
<comment type="catalytic activity">
    <reaction evidence="9">
        <text>tRNA(Cys) + L-cysteine + ATP = L-cysteinyl-tRNA(Cys) + AMP + diphosphate</text>
        <dbReference type="Rhea" id="RHEA:17773"/>
        <dbReference type="Rhea" id="RHEA-COMP:9661"/>
        <dbReference type="Rhea" id="RHEA-COMP:9679"/>
        <dbReference type="ChEBI" id="CHEBI:30616"/>
        <dbReference type="ChEBI" id="CHEBI:33019"/>
        <dbReference type="ChEBI" id="CHEBI:35235"/>
        <dbReference type="ChEBI" id="CHEBI:78442"/>
        <dbReference type="ChEBI" id="CHEBI:78517"/>
        <dbReference type="ChEBI" id="CHEBI:456215"/>
        <dbReference type="EC" id="6.1.1.16"/>
    </reaction>
</comment>
<keyword evidence="4 9" id="KW-0547">Nucleotide-binding</keyword>
<evidence type="ECO:0000256" key="4">
    <source>
        <dbReference type="ARBA" id="ARBA00022741"/>
    </source>
</evidence>
<reference evidence="11 12" key="1">
    <citation type="journal article" date="2016" name="Nat. Commun.">
        <title>Thousands of microbial genomes shed light on interconnected biogeochemical processes in an aquifer system.</title>
        <authorList>
            <person name="Anantharaman K."/>
            <person name="Brown C.T."/>
            <person name="Hug L.A."/>
            <person name="Sharon I."/>
            <person name="Castelle C.J."/>
            <person name="Probst A.J."/>
            <person name="Thomas B.C."/>
            <person name="Singh A."/>
            <person name="Wilkins M.J."/>
            <person name="Karaoz U."/>
            <person name="Brodie E.L."/>
            <person name="Williams K.H."/>
            <person name="Hubbard S.S."/>
            <person name="Banfield J.F."/>
        </authorList>
    </citation>
    <scope>NUCLEOTIDE SEQUENCE [LARGE SCALE GENOMIC DNA]</scope>
</reference>
<accession>A0A1F5YK85</accession>
<evidence type="ECO:0000313" key="12">
    <source>
        <dbReference type="Proteomes" id="UP000178230"/>
    </source>
</evidence>
<dbReference type="PRINTS" id="PR00983">
    <property type="entry name" value="TRNASYNTHCYS"/>
</dbReference>
<evidence type="ECO:0000256" key="5">
    <source>
        <dbReference type="ARBA" id="ARBA00022833"/>
    </source>
</evidence>
<dbReference type="CDD" id="cd00672">
    <property type="entry name" value="CysRS_core"/>
    <property type="match status" value="1"/>
</dbReference>
<dbReference type="EMBL" id="MFIY01000007">
    <property type="protein sequence ID" value="OGG00483.1"/>
    <property type="molecule type" value="Genomic_DNA"/>
</dbReference>
<proteinExistence type="inferred from homology"/>
<evidence type="ECO:0000256" key="9">
    <source>
        <dbReference type="HAMAP-Rule" id="MF_00041"/>
    </source>
</evidence>